<organism evidence="1">
    <name type="scientific">marine sediment metagenome</name>
    <dbReference type="NCBI Taxonomy" id="412755"/>
    <lineage>
        <taxon>unclassified sequences</taxon>
        <taxon>metagenomes</taxon>
        <taxon>ecological metagenomes</taxon>
    </lineage>
</organism>
<protein>
    <submittedName>
        <fullName evidence="1">Uncharacterized protein</fullName>
    </submittedName>
</protein>
<sequence>LVLAEIRSYTTGSGDLIMTFTLGAGDENGFSNMYTFCGVNAKYFKQRQIVAVPSLLGSECLWATVAQSVAMVYGEGYGYDINELEYQCEGFTGKPGPYRQSRLNGLPFHNTEFIAVATTKYTVEVLAYDQYSVGGWLEYFNNQSTYFVLQATPTATTGYPLNCLAAIAAIVGCPVTTT</sequence>
<accession>X0VXE2</accession>
<evidence type="ECO:0000313" key="1">
    <source>
        <dbReference type="EMBL" id="GAG22950.1"/>
    </source>
</evidence>
<dbReference type="AlphaFoldDB" id="X0VXE2"/>
<comment type="caution">
    <text evidence="1">The sequence shown here is derived from an EMBL/GenBank/DDBJ whole genome shotgun (WGS) entry which is preliminary data.</text>
</comment>
<reference evidence="1" key="1">
    <citation type="journal article" date="2014" name="Front. Microbiol.">
        <title>High frequency of phylogenetically diverse reductive dehalogenase-homologous genes in deep subseafloor sedimentary metagenomes.</title>
        <authorList>
            <person name="Kawai M."/>
            <person name="Futagami T."/>
            <person name="Toyoda A."/>
            <person name="Takaki Y."/>
            <person name="Nishi S."/>
            <person name="Hori S."/>
            <person name="Arai W."/>
            <person name="Tsubouchi T."/>
            <person name="Morono Y."/>
            <person name="Uchiyama I."/>
            <person name="Ito T."/>
            <person name="Fujiyama A."/>
            <person name="Inagaki F."/>
            <person name="Takami H."/>
        </authorList>
    </citation>
    <scope>NUCLEOTIDE SEQUENCE</scope>
    <source>
        <strain evidence="1">Expedition CK06-06</strain>
    </source>
</reference>
<dbReference type="EMBL" id="BARS01034501">
    <property type="protein sequence ID" value="GAG22950.1"/>
    <property type="molecule type" value="Genomic_DNA"/>
</dbReference>
<name>X0VXE2_9ZZZZ</name>
<feature type="non-terminal residue" evidence="1">
    <location>
        <position position="1"/>
    </location>
</feature>
<gene>
    <name evidence="1" type="ORF">S01H1_53283</name>
</gene>
<proteinExistence type="predicted"/>